<dbReference type="EMBL" id="CP045643">
    <property type="protein sequence ID" value="QFZ78225.1"/>
    <property type="molecule type" value="Genomic_DNA"/>
</dbReference>
<protein>
    <submittedName>
        <fullName evidence="4">Phosphatase PAP2 family protein</fullName>
    </submittedName>
</protein>
<keyword evidence="2" id="KW-1133">Transmembrane helix</keyword>
<feature type="region of interest" description="Disordered" evidence="1">
    <location>
        <begin position="217"/>
        <end position="248"/>
    </location>
</feature>
<organism evidence="4 5">
    <name type="scientific">Streptomyces fagopyri</name>
    <dbReference type="NCBI Taxonomy" id="2662397"/>
    <lineage>
        <taxon>Bacteria</taxon>
        <taxon>Bacillati</taxon>
        <taxon>Actinomycetota</taxon>
        <taxon>Actinomycetes</taxon>
        <taxon>Kitasatosporales</taxon>
        <taxon>Streptomycetaceae</taxon>
        <taxon>Streptomyces</taxon>
    </lineage>
</organism>
<dbReference type="PANTHER" id="PTHR14969">
    <property type="entry name" value="SPHINGOSINE-1-PHOSPHATE PHOSPHOHYDROLASE"/>
    <property type="match status" value="1"/>
</dbReference>
<evidence type="ECO:0000313" key="5">
    <source>
        <dbReference type="Proteomes" id="UP000326179"/>
    </source>
</evidence>
<evidence type="ECO:0000256" key="2">
    <source>
        <dbReference type="SAM" id="Phobius"/>
    </source>
</evidence>
<accession>A0A5Q0LM04</accession>
<dbReference type="Pfam" id="PF01569">
    <property type="entry name" value="PAP2"/>
    <property type="match status" value="1"/>
</dbReference>
<dbReference type="AlphaFoldDB" id="A0A5Q0LM04"/>
<keyword evidence="2" id="KW-0812">Transmembrane</keyword>
<feature type="transmembrane region" description="Helical" evidence="2">
    <location>
        <begin position="188"/>
        <end position="207"/>
    </location>
</feature>
<dbReference type="CDD" id="cd03392">
    <property type="entry name" value="PAP2_like_2"/>
    <property type="match status" value="1"/>
</dbReference>
<keyword evidence="5" id="KW-1185">Reference proteome</keyword>
<dbReference type="InterPro" id="IPR036938">
    <property type="entry name" value="PAP2/HPO_sf"/>
</dbReference>
<dbReference type="PANTHER" id="PTHR14969:SF13">
    <property type="entry name" value="AT30094P"/>
    <property type="match status" value="1"/>
</dbReference>
<evidence type="ECO:0000313" key="4">
    <source>
        <dbReference type="EMBL" id="QFZ78225.1"/>
    </source>
</evidence>
<dbReference type="RefSeq" id="WP_153292403.1">
    <property type="nucleotide sequence ID" value="NZ_CP045643.1"/>
</dbReference>
<keyword evidence="2" id="KW-0472">Membrane</keyword>
<sequence length="248" mass="26117">MRRADTADLAGSTAVGSLVAFVLLTLVVTGRDGATLFGDAGLSTWSAGHRPAVALALARGVTYTGTGLVPYALVVLAGVVLGRTARERFLRALGCVGCLAAAQAVRYAVMTLVARPRPPVAEWATHASGWSFPSGHTTTSAVSGGLLVLALQARAPRAGRPLALVVGCWSVLVGLSRVYLGVHWFSDVLGGWLFGLCWLSLTVHLVARFAPPARSSIPALRSRPDALTTEERRDDPHSRRKFPPQPPP</sequence>
<reference evidence="4 5" key="1">
    <citation type="submission" date="2019-10" db="EMBL/GenBank/DDBJ databases">
        <title>A novel species.</title>
        <authorList>
            <person name="Gao J."/>
        </authorList>
    </citation>
    <scope>NUCLEOTIDE SEQUENCE [LARGE SCALE GENOMIC DNA]</scope>
    <source>
        <strain evidence="4 5">QMT-28</strain>
    </source>
</reference>
<gene>
    <name evidence="4" type="ORF">GFH48_37455</name>
</gene>
<proteinExistence type="predicted"/>
<feature type="domain" description="Phosphatidic acid phosphatase type 2/haloperoxidase" evidence="3">
    <location>
        <begin position="96"/>
        <end position="203"/>
    </location>
</feature>
<dbReference type="InterPro" id="IPR000326">
    <property type="entry name" value="PAP2/HPO"/>
</dbReference>
<dbReference type="KEGG" id="sfy:GFH48_37455"/>
<dbReference type="Gene3D" id="1.20.144.10">
    <property type="entry name" value="Phosphatidic acid phosphatase type 2/haloperoxidase"/>
    <property type="match status" value="1"/>
</dbReference>
<feature type="transmembrane region" description="Helical" evidence="2">
    <location>
        <begin position="162"/>
        <end position="182"/>
    </location>
</feature>
<name>A0A5Q0LM04_9ACTN</name>
<dbReference type="Proteomes" id="UP000326179">
    <property type="component" value="Chromosome"/>
</dbReference>
<dbReference type="SMART" id="SM00014">
    <property type="entry name" value="acidPPc"/>
    <property type="match status" value="1"/>
</dbReference>
<evidence type="ECO:0000256" key="1">
    <source>
        <dbReference type="SAM" id="MobiDB-lite"/>
    </source>
</evidence>
<feature type="transmembrane region" description="Helical" evidence="2">
    <location>
        <begin position="61"/>
        <end position="82"/>
    </location>
</feature>
<evidence type="ECO:0000259" key="3">
    <source>
        <dbReference type="SMART" id="SM00014"/>
    </source>
</evidence>
<dbReference type="SUPFAM" id="SSF48317">
    <property type="entry name" value="Acid phosphatase/Vanadium-dependent haloperoxidase"/>
    <property type="match status" value="1"/>
</dbReference>
<feature type="transmembrane region" description="Helical" evidence="2">
    <location>
        <begin position="7"/>
        <end position="28"/>
    </location>
</feature>